<evidence type="ECO:0000313" key="2">
    <source>
        <dbReference type="WBParaSite" id="RSKR_0000576900.1"/>
    </source>
</evidence>
<dbReference type="Proteomes" id="UP000095286">
    <property type="component" value="Unplaced"/>
</dbReference>
<dbReference type="WBParaSite" id="RSKR_0000576900.1">
    <property type="protein sequence ID" value="RSKR_0000576900.1"/>
    <property type="gene ID" value="RSKR_0000576900"/>
</dbReference>
<accession>A0AC35TYT7</accession>
<reference evidence="2" key="1">
    <citation type="submission" date="2016-11" db="UniProtKB">
        <authorList>
            <consortium name="WormBaseParasite"/>
        </authorList>
    </citation>
    <scope>IDENTIFICATION</scope>
    <source>
        <strain evidence="2">KR3021</strain>
    </source>
</reference>
<sequence length="628" mass="71402">MAAHQTSIPNGKSNDFDNSEFLIDFGSDGGDELNLIDFGEGDHDESNEEDKKYIVQNHNLKELRNKQELLNDSVLSLSTQFAQIQYRLKQIEKVPNVEDQARLISEIKTIAFQECTSAEDMNALKETISQNDANNGEVVESCKKHQNKLIEKLRCQLQDLESFAYKHNNGDLPSDEIMSRQKTVLEKMTQKLQLKIDIDKIQDTEMFSKVDDALQSFLCPIVEQEKLVEQLTTQIIDLERFVNFLQLENGGASSGRGSAGSVSRSSNSPSHQKTEASEGEQTKHSYSTQQAFSSGKMFNSDRERNSSLGSYIGLGKKFERNELKNTLKGNHYGDQRAKLELAVGDLKELMDKSIIFHIEPMTGQTAVFGREFSFSSVDLDDDVFDPNNHPSTPSTTIPSQISEEPKIILDKSDIKIVAMVRKEFCTALKDLLFHGVRIVPLKSCEVDSILNSISEKFGGMVCSSRKSRKYVEVKSVDNDQVKNIVHIWDVISFYFYSRHARQFEDIPVRKLSQSFNLDNVSGKTITSKQVLLSTIENIISSHRRLKRSPDAMWKAFVCAALNKKKLPAWIRMIFRTRIITECCYHSWSYIARTGCEDVYNLLETLHQFTFTLPVDLAIRPFNQLMDAF</sequence>
<organism evidence="1 2">
    <name type="scientific">Rhabditophanes sp. KR3021</name>
    <dbReference type="NCBI Taxonomy" id="114890"/>
    <lineage>
        <taxon>Eukaryota</taxon>
        <taxon>Metazoa</taxon>
        <taxon>Ecdysozoa</taxon>
        <taxon>Nematoda</taxon>
        <taxon>Chromadorea</taxon>
        <taxon>Rhabditida</taxon>
        <taxon>Tylenchina</taxon>
        <taxon>Panagrolaimomorpha</taxon>
        <taxon>Strongyloidoidea</taxon>
        <taxon>Alloionematidae</taxon>
        <taxon>Rhabditophanes</taxon>
    </lineage>
</organism>
<protein>
    <submittedName>
        <fullName evidence="2">RUN domain-containing protein</fullName>
    </submittedName>
</protein>
<name>A0AC35TYT7_9BILA</name>
<evidence type="ECO:0000313" key="1">
    <source>
        <dbReference type="Proteomes" id="UP000095286"/>
    </source>
</evidence>
<proteinExistence type="predicted"/>